<dbReference type="SUPFAM" id="SSF51735">
    <property type="entry name" value="NAD(P)-binding Rossmann-fold domains"/>
    <property type="match status" value="1"/>
</dbReference>
<dbReference type="GO" id="GO:0005783">
    <property type="term" value="C:endoplasmic reticulum"/>
    <property type="evidence" value="ECO:0007669"/>
    <property type="project" value="UniProtKB-SubCell"/>
</dbReference>
<dbReference type="PRINTS" id="PR00081">
    <property type="entry name" value="GDHRDH"/>
</dbReference>
<dbReference type="OrthoDB" id="5545019at2759"/>
<reference evidence="7 8" key="3">
    <citation type="submission" date="2018-11" db="EMBL/GenBank/DDBJ databases">
        <authorList>
            <consortium name="Pathogen Informatics"/>
        </authorList>
    </citation>
    <scope>NUCLEOTIDE SEQUENCE [LARGE SCALE GENOMIC DNA]</scope>
    <source>
        <strain evidence="7 8">NST_G2</strain>
    </source>
</reference>
<evidence type="ECO:0000313" key="7">
    <source>
        <dbReference type="EMBL" id="VDL86110.1"/>
    </source>
</evidence>
<evidence type="ECO:0000313" key="6">
    <source>
        <dbReference type="EMBL" id="JAP60360.1"/>
    </source>
</evidence>
<dbReference type="InterPro" id="IPR036291">
    <property type="entry name" value="NAD(P)-bd_dom_sf"/>
</dbReference>
<proteinExistence type="inferred from homology"/>
<evidence type="ECO:0000256" key="2">
    <source>
        <dbReference type="ARBA" id="ARBA00006484"/>
    </source>
</evidence>
<evidence type="ECO:0000313" key="9">
    <source>
        <dbReference type="WBParaSite" id="SSLN_0000075501-mRNA-1"/>
    </source>
</evidence>
<dbReference type="PANTHER" id="PTHR43899:SF13">
    <property type="entry name" value="RH59310P"/>
    <property type="match status" value="1"/>
</dbReference>
<comment type="subcellular location">
    <subcellularLocation>
        <location evidence="1">Endoplasmic reticulum</location>
    </subcellularLocation>
</comment>
<dbReference type="EMBL" id="GEEE01014336">
    <property type="protein sequence ID" value="JAP48889.1"/>
    <property type="molecule type" value="Transcribed_RNA"/>
</dbReference>
<dbReference type="InterPro" id="IPR051019">
    <property type="entry name" value="VLCFA-Steroid_DH"/>
</dbReference>
<dbReference type="EMBL" id="UYSU01000674">
    <property type="protein sequence ID" value="VDL86110.1"/>
    <property type="molecule type" value="Genomic_DNA"/>
</dbReference>
<evidence type="ECO:0000256" key="1">
    <source>
        <dbReference type="ARBA" id="ARBA00004240"/>
    </source>
</evidence>
<dbReference type="PROSITE" id="PS00061">
    <property type="entry name" value="ADH_SHORT"/>
    <property type="match status" value="1"/>
</dbReference>
<dbReference type="EMBL" id="GEEE01022755">
    <property type="protein sequence ID" value="JAP40470.1"/>
    <property type="molecule type" value="Transcribed_RNA"/>
</dbReference>
<reference evidence="6" key="1">
    <citation type="submission" date="2016-01" db="EMBL/GenBank/DDBJ databases">
        <title>Reference transcriptome for the parasite Schistocephalus solidus: insights into the molecular evolution of parasitism.</title>
        <authorList>
            <person name="Hebert F.O."/>
            <person name="Grambauer S."/>
            <person name="Barber I."/>
            <person name="Landry C.R."/>
            <person name="Aubin-Horth N."/>
        </authorList>
    </citation>
    <scope>NUCLEOTIDE SEQUENCE</scope>
</reference>
<dbReference type="EMBL" id="GEEE01023676">
    <property type="protein sequence ID" value="JAP39549.1"/>
    <property type="molecule type" value="Transcribed_RNA"/>
</dbReference>
<dbReference type="CDD" id="cd05356">
    <property type="entry name" value="17beta-HSD1_like_SDR_c"/>
    <property type="match status" value="1"/>
</dbReference>
<dbReference type="Gene3D" id="3.40.50.720">
    <property type="entry name" value="NAD(P)-binding Rossmann-like Domain"/>
    <property type="match status" value="1"/>
</dbReference>
<gene>
    <name evidence="5" type="primary">DHB12</name>
    <name evidence="7" type="ORF">SSLN_LOCUS722</name>
    <name evidence="6" type="ORF">TR123731</name>
</gene>
<accession>A0A0V0J3N9</accession>
<evidence type="ECO:0000313" key="8">
    <source>
        <dbReference type="Proteomes" id="UP000275846"/>
    </source>
</evidence>
<dbReference type="GO" id="GO:0016491">
    <property type="term" value="F:oxidoreductase activity"/>
    <property type="evidence" value="ECO:0007669"/>
    <property type="project" value="UniProtKB-KW"/>
</dbReference>
<dbReference type="PRINTS" id="PR00080">
    <property type="entry name" value="SDRFAMILY"/>
</dbReference>
<dbReference type="WBParaSite" id="SSLN_0000075501-mRNA-1">
    <property type="protein sequence ID" value="SSLN_0000075501-mRNA-1"/>
    <property type="gene ID" value="SSLN_0000075501"/>
</dbReference>
<dbReference type="PANTHER" id="PTHR43899">
    <property type="entry name" value="RH59310P"/>
    <property type="match status" value="1"/>
</dbReference>
<dbReference type="Proteomes" id="UP000275846">
    <property type="component" value="Unassembled WGS sequence"/>
</dbReference>
<name>A0A0V0J3N9_SCHSO</name>
<protein>
    <submittedName>
        <fullName evidence="5 9">Estradiol 17-beta-dehydrogenase 12</fullName>
    </submittedName>
</protein>
<dbReference type="Pfam" id="PF00106">
    <property type="entry name" value="adh_short"/>
    <property type="match status" value="1"/>
</dbReference>
<dbReference type="STRING" id="70667.A0A0V0J3N9"/>
<dbReference type="PIRSF" id="PIRSF000126">
    <property type="entry name" value="11-beta-HSD1"/>
    <property type="match status" value="1"/>
</dbReference>
<sequence>MIVCLFGILILYWICRFAWRFVRYSKPVKSLLSKRGEIKKAGDWAIITGSTDGIGKAFAEELAADGLNVFLISRTKEKLETVAKQLEETFKVKTEIFVADFSKADFYDELTTEITKLSSVACLINNVGISQVCAGPTATCEFISTQSIEQLLSCNAVSTACMSRITLAKMLTQPPTGAQPCILNMGSVSGLFPRPYKSLYAGAKAFVHNFAASLAEEVRGRVRILTLTPGFISTPHRGSPSTNFFRPSAPVFARAALDMLGVSSCCCGYLGHEFMAAGMGLLPDCLRDRLVAAFELRQREKYLQKLKQN</sequence>
<evidence type="ECO:0000313" key="5">
    <source>
        <dbReference type="EMBL" id="JAP39549.1"/>
    </source>
</evidence>
<keyword evidence="8" id="KW-1185">Reference proteome</keyword>
<organism evidence="6">
    <name type="scientific">Schistocephalus solidus</name>
    <name type="common">Tapeworm</name>
    <dbReference type="NCBI Taxonomy" id="70667"/>
    <lineage>
        <taxon>Eukaryota</taxon>
        <taxon>Metazoa</taxon>
        <taxon>Spiralia</taxon>
        <taxon>Lophotrochozoa</taxon>
        <taxon>Platyhelminthes</taxon>
        <taxon>Cestoda</taxon>
        <taxon>Eucestoda</taxon>
        <taxon>Diphyllobothriidea</taxon>
        <taxon>Diphyllobothriidae</taxon>
        <taxon>Schistocephalus</taxon>
    </lineage>
</organism>
<dbReference type="EMBL" id="GEEE01002865">
    <property type="protein sequence ID" value="JAP60360.1"/>
    <property type="molecule type" value="Transcribed_RNA"/>
</dbReference>
<evidence type="ECO:0000256" key="3">
    <source>
        <dbReference type="ARBA" id="ARBA00023002"/>
    </source>
</evidence>
<evidence type="ECO:0000256" key="4">
    <source>
        <dbReference type="RuleBase" id="RU000363"/>
    </source>
</evidence>
<dbReference type="InterPro" id="IPR020904">
    <property type="entry name" value="Sc_DH/Rdtase_CS"/>
</dbReference>
<reference evidence="9" key="2">
    <citation type="submission" date="2016-06" db="UniProtKB">
        <authorList>
            <consortium name="WormBaseParasite"/>
        </authorList>
    </citation>
    <scope>IDENTIFICATION</scope>
</reference>
<keyword evidence="3" id="KW-0560">Oxidoreductase</keyword>
<dbReference type="InterPro" id="IPR002347">
    <property type="entry name" value="SDR_fam"/>
</dbReference>
<comment type="similarity">
    <text evidence="2 4">Belongs to the short-chain dehydrogenases/reductases (SDR) family.</text>
</comment>
<dbReference type="AlphaFoldDB" id="A0A0V0J3N9"/>